<evidence type="ECO:0000313" key="2">
    <source>
        <dbReference type="Proteomes" id="UP001642720"/>
    </source>
</evidence>
<accession>A0ABY2GVF1</accession>
<comment type="caution">
    <text evidence="1">The sequence shown here is derived from an EMBL/GenBank/DDBJ whole genome shotgun (WGS) entry which is preliminary data.</text>
</comment>
<name>A0ABY2GVF1_9HYPO</name>
<organism evidence="1 2">
    <name type="scientific">Trichoderma ghanense</name>
    <dbReference type="NCBI Taxonomy" id="65468"/>
    <lineage>
        <taxon>Eukaryota</taxon>
        <taxon>Fungi</taxon>
        <taxon>Dikarya</taxon>
        <taxon>Ascomycota</taxon>
        <taxon>Pezizomycotina</taxon>
        <taxon>Sordariomycetes</taxon>
        <taxon>Hypocreomycetidae</taxon>
        <taxon>Hypocreales</taxon>
        <taxon>Hypocreaceae</taxon>
        <taxon>Trichoderma</taxon>
    </lineage>
</organism>
<dbReference type="GeneID" id="300579682"/>
<evidence type="ECO:0000313" key="1">
    <source>
        <dbReference type="EMBL" id="TFA99916.1"/>
    </source>
</evidence>
<dbReference type="EMBL" id="PPTA01000012">
    <property type="protein sequence ID" value="TFA99916.1"/>
    <property type="molecule type" value="Genomic_DNA"/>
</dbReference>
<proteinExistence type="predicted"/>
<dbReference type="Proteomes" id="UP001642720">
    <property type="component" value="Unassembled WGS sequence"/>
</dbReference>
<gene>
    <name evidence="1" type="ORF">CCMA1212_008082</name>
</gene>
<protein>
    <submittedName>
        <fullName evidence="1">Uncharacterized protein</fullName>
    </submittedName>
</protein>
<sequence length="134" mass="14400">MDLDSFAASVMSIKQEALDMACDVVVPGMAERPPLGPKFRLRHTLGGGITCASTYLRRGFTRNVQLHSTFLEWSTMSPALCSDFIATSTAFALTGSAGFELWCLGVSVGSSPLARARELRLREMATQPVGIKSA</sequence>
<reference evidence="1 2" key="1">
    <citation type="submission" date="2018-01" db="EMBL/GenBank/DDBJ databases">
        <title>Genome characterization of the sugarcane-associated fungus Trichoderma ghanense CCMA-1212 and their application in lignocelulose bioconversion.</title>
        <authorList>
            <person name="Steindorff A.S."/>
            <person name="Mendes T.D."/>
            <person name="Vilela E.S.D."/>
            <person name="Rodrigues D.S."/>
            <person name="Formighieri E.F."/>
            <person name="Melo I.S."/>
            <person name="Favaro L.C.L."/>
        </authorList>
    </citation>
    <scope>NUCLEOTIDE SEQUENCE [LARGE SCALE GENOMIC DNA]</scope>
    <source>
        <strain evidence="1 2">CCMA-1212</strain>
    </source>
</reference>
<dbReference type="RefSeq" id="XP_073556118.1">
    <property type="nucleotide sequence ID" value="XM_073705232.1"/>
</dbReference>
<keyword evidence="2" id="KW-1185">Reference proteome</keyword>